<protein>
    <recommendedName>
        <fullName evidence="3">Tick transposon</fullName>
    </recommendedName>
</protein>
<dbReference type="AlphaFoldDB" id="A0A9J6GE32"/>
<dbReference type="EMBL" id="JABSTR010000006">
    <property type="protein sequence ID" value="KAH9373403.1"/>
    <property type="molecule type" value="Genomic_DNA"/>
</dbReference>
<organism evidence="1 2">
    <name type="scientific">Haemaphysalis longicornis</name>
    <name type="common">Bush tick</name>
    <dbReference type="NCBI Taxonomy" id="44386"/>
    <lineage>
        <taxon>Eukaryota</taxon>
        <taxon>Metazoa</taxon>
        <taxon>Ecdysozoa</taxon>
        <taxon>Arthropoda</taxon>
        <taxon>Chelicerata</taxon>
        <taxon>Arachnida</taxon>
        <taxon>Acari</taxon>
        <taxon>Parasitiformes</taxon>
        <taxon>Ixodida</taxon>
        <taxon>Ixodoidea</taxon>
        <taxon>Ixodidae</taxon>
        <taxon>Haemaphysalinae</taxon>
        <taxon>Haemaphysalis</taxon>
    </lineage>
</organism>
<evidence type="ECO:0000313" key="2">
    <source>
        <dbReference type="Proteomes" id="UP000821853"/>
    </source>
</evidence>
<sequence length="118" mass="13347">MSESWGLSTLASLLKKSLKPSNILAMKTRKEECPFRAIVLERGSWQRVVCCFLQAPLARLSMDDCFLMCSSQKVSDFFEAHPAEVLNVFSVDIKDLYYNLPRDLILKAVNDALDELAT</sequence>
<evidence type="ECO:0008006" key="3">
    <source>
        <dbReference type="Google" id="ProtNLM"/>
    </source>
</evidence>
<name>A0A9J6GE32_HAELO</name>
<dbReference type="OrthoDB" id="6514472at2759"/>
<evidence type="ECO:0000313" key="1">
    <source>
        <dbReference type="EMBL" id="KAH9373403.1"/>
    </source>
</evidence>
<gene>
    <name evidence="1" type="ORF">HPB48_009448</name>
</gene>
<reference evidence="1 2" key="1">
    <citation type="journal article" date="2020" name="Cell">
        <title>Large-Scale Comparative Analyses of Tick Genomes Elucidate Their Genetic Diversity and Vector Capacities.</title>
        <authorList>
            <consortium name="Tick Genome and Microbiome Consortium (TIGMIC)"/>
            <person name="Jia N."/>
            <person name="Wang J."/>
            <person name="Shi W."/>
            <person name="Du L."/>
            <person name="Sun Y."/>
            <person name="Zhan W."/>
            <person name="Jiang J.F."/>
            <person name="Wang Q."/>
            <person name="Zhang B."/>
            <person name="Ji P."/>
            <person name="Bell-Sakyi L."/>
            <person name="Cui X.M."/>
            <person name="Yuan T.T."/>
            <person name="Jiang B.G."/>
            <person name="Yang W.F."/>
            <person name="Lam T.T."/>
            <person name="Chang Q.C."/>
            <person name="Ding S.J."/>
            <person name="Wang X.J."/>
            <person name="Zhu J.G."/>
            <person name="Ruan X.D."/>
            <person name="Zhao L."/>
            <person name="Wei J.T."/>
            <person name="Ye R.Z."/>
            <person name="Que T.C."/>
            <person name="Du C.H."/>
            <person name="Zhou Y.H."/>
            <person name="Cheng J.X."/>
            <person name="Dai P.F."/>
            <person name="Guo W.B."/>
            <person name="Han X.H."/>
            <person name="Huang E.J."/>
            <person name="Li L.F."/>
            <person name="Wei W."/>
            <person name="Gao Y.C."/>
            <person name="Liu J.Z."/>
            <person name="Shao H.Z."/>
            <person name="Wang X."/>
            <person name="Wang C.C."/>
            <person name="Yang T.C."/>
            <person name="Huo Q.B."/>
            <person name="Li W."/>
            <person name="Chen H.Y."/>
            <person name="Chen S.E."/>
            <person name="Zhou L.G."/>
            <person name="Ni X.B."/>
            <person name="Tian J.H."/>
            <person name="Sheng Y."/>
            <person name="Liu T."/>
            <person name="Pan Y.S."/>
            <person name="Xia L.Y."/>
            <person name="Li J."/>
            <person name="Zhao F."/>
            <person name="Cao W.C."/>
        </authorList>
    </citation>
    <scope>NUCLEOTIDE SEQUENCE [LARGE SCALE GENOMIC DNA]</scope>
    <source>
        <strain evidence="1">HaeL-2018</strain>
    </source>
</reference>
<comment type="caution">
    <text evidence="1">The sequence shown here is derived from an EMBL/GenBank/DDBJ whole genome shotgun (WGS) entry which is preliminary data.</text>
</comment>
<proteinExistence type="predicted"/>
<keyword evidence="2" id="KW-1185">Reference proteome</keyword>
<dbReference type="VEuPathDB" id="VectorBase:HLOH_049343"/>
<dbReference type="Proteomes" id="UP000821853">
    <property type="component" value="Chromosome 4"/>
</dbReference>
<accession>A0A9J6GE32</accession>